<protein>
    <submittedName>
        <fullName evidence="1">Uncharacterized protein</fullName>
    </submittedName>
</protein>
<name>A0A4C1TR70_EUMVA</name>
<evidence type="ECO:0000313" key="1">
    <source>
        <dbReference type="EMBL" id="GBP16414.1"/>
    </source>
</evidence>
<gene>
    <name evidence="1" type="ORF">EVAR_9995_1</name>
</gene>
<proteinExistence type="predicted"/>
<reference evidence="1 2" key="1">
    <citation type="journal article" date="2019" name="Commun. Biol.">
        <title>The bagworm genome reveals a unique fibroin gene that provides high tensile strength.</title>
        <authorList>
            <person name="Kono N."/>
            <person name="Nakamura H."/>
            <person name="Ohtoshi R."/>
            <person name="Tomita M."/>
            <person name="Numata K."/>
            <person name="Arakawa K."/>
        </authorList>
    </citation>
    <scope>NUCLEOTIDE SEQUENCE [LARGE SCALE GENOMIC DNA]</scope>
</reference>
<evidence type="ECO:0000313" key="2">
    <source>
        <dbReference type="Proteomes" id="UP000299102"/>
    </source>
</evidence>
<organism evidence="1 2">
    <name type="scientific">Eumeta variegata</name>
    <name type="common">Bagworm moth</name>
    <name type="synonym">Eumeta japonica</name>
    <dbReference type="NCBI Taxonomy" id="151549"/>
    <lineage>
        <taxon>Eukaryota</taxon>
        <taxon>Metazoa</taxon>
        <taxon>Ecdysozoa</taxon>
        <taxon>Arthropoda</taxon>
        <taxon>Hexapoda</taxon>
        <taxon>Insecta</taxon>
        <taxon>Pterygota</taxon>
        <taxon>Neoptera</taxon>
        <taxon>Endopterygota</taxon>
        <taxon>Lepidoptera</taxon>
        <taxon>Glossata</taxon>
        <taxon>Ditrysia</taxon>
        <taxon>Tineoidea</taxon>
        <taxon>Psychidae</taxon>
        <taxon>Oiketicinae</taxon>
        <taxon>Eumeta</taxon>
    </lineage>
</organism>
<dbReference type="AlphaFoldDB" id="A0A4C1TR70"/>
<accession>A0A4C1TR70</accession>
<dbReference type="EMBL" id="BGZK01000079">
    <property type="protein sequence ID" value="GBP16414.1"/>
    <property type="molecule type" value="Genomic_DNA"/>
</dbReference>
<dbReference type="Proteomes" id="UP000299102">
    <property type="component" value="Unassembled WGS sequence"/>
</dbReference>
<comment type="caution">
    <text evidence="1">The sequence shown here is derived from an EMBL/GenBank/DDBJ whole genome shotgun (WGS) entry which is preliminary data.</text>
</comment>
<keyword evidence="2" id="KW-1185">Reference proteome</keyword>
<sequence length="211" mass="24020">MRYSKPTHRPHGFRRSHDGISPILRSFRDVVARNFNSRGNIMRTALTPQQRSAYRTTRELSIELRAYRYSDHDPELFVARDFRGELEVHVVRFEPITTLRGVVCDVQVEQSSARRPPPAALKREAPAATAPPLIITASTRCSGHLKTQSSAKTDGLCYKLCYRATAIAFSMRCDGHRWRWRATPFRLPPLHNAHPRGASSLVARGRFFVVP</sequence>